<organism evidence="1">
    <name type="scientific">mine drainage metagenome</name>
    <dbReference type="NCBI Taxonomy" id="410659"/>
    <lineage>
        <taxon>unclassified sequences</taxon>
        <taxon>metagenomes</taxon>
        <taxon>ecological metagenomes</taxon>
    </lineage>
</organism>
<dbReference type="AlphaFoldDB" id="E6PVG2"/>
<accession>E6PVG2</accession>
<gene>
    <name evidence="1" type="ORF">CARN2_0093</name>
</gene>
<dbReference type="Gene3D" id="2.30.30.830">
    <property type="match status" value="1"/>
</dbReference>
<comment type="caution">
    <text evidence="1">The sequence shown here is derived from an EMBL/GenBank/DDBJ whole genome shotgun (WGS) entry which is preliminary data.</text>
</comment>
<proteinExistence type="predicted"/>
<name>E6PVG2_9ZZZZ</name>
<protein>
    <submittedName>
        <fullName evidence="1">Putative Tfp pilus assembly protein PilP</fullName>
    </submittedName>
</protein>
<dbReference type="Pfam" id="PF04351">
    <property type="entry name" value="PilP"/>
    <property type="match status" value="1"/>
</dbReference>
<dbReference type="InterPro" id="IPR007446">
    <property type="entry name" value="PilP"/>
</dbReference>
<dbReference type="EMBL" id="CABM01000064">
    <property type="protein sequence ID" value="CBH98919.1"/>
    <property type="molecule type" value="Genomic_DNA"/>
</dbReference>
<dbReference type="PIRSF" id="PIRSF016481">
    <property type="entry name" value="Pilus_assembly_PilP"/>
    <property type="match status" value="1"/>
</dbReference>
<sequence length="205" mass="23028">MSPLRRLKGESRKAPPAALPMRRRAFAGRRPAWLMLTPLTALLLAGCGGQPHEDLRLWMSQERAKLHPHVQPIEAPKPFTPASYSLADQTDPFSPAKLETGVRQEMNKLSPEVLAQMNRPKQPLEQYSLDQIQMVGSLKIKGQDYALLKAANLLYRAHVGEYAGQHYGRITKIDENQVVLQELVQDATGDWVQRTATLQLQESSK</sequence>
<evidence type="ECO:0000313" key="1">
    <source>
        <dbReference type="EMBL" id="CBH98919.1"/>
    </source>
</evidence>
<reference evidence="1" key="1">
    <citation type="submission" date="2009-10" db="EMBL/GenBank/DDBJ databases">
        <title>Diversity of trophic interactions inside an arsenic-rich microbial ecosystem.</title>
        <authorList>
            <person name="Bertin P.N."/>
            <person name="Heinrich-Salmeron A."/>
            <person name="Pelletier E."/>
            <person name="Goulhen-Chollet F."/>
            <person name="Arsene-Ploetze F."/>
            <person name="Gallien S."/>
            <person name="Calteau A."/>
            <person name="Vallenet D."/>
            <person name="Casiot C."/>
            <person name="Chane-Woon-Ming B."/>
            <person name="Giloteaux L."/>
            <person name="Barakat M."/>
            <person name="Bonnefoy V."/>
            <person name="Bruneel O."/>
            <person name="Chandler M."/>
            <person name="Cleiss J."/>
            <person name="Duran R."/>
            <person name="Elbaz-Poulichet F."/>
            <person name="Fonknechten N."/>
            <person name="Lauga B."/>
            <person name="Mornico D."/>
            <person name="Ortet P."/>
            <person name="Schaeffer C."/>
            <person name="Siguier P."/>
            <person name="Alexander Thil Smith A."/>
            <person name="Van Dorsselaer A."/>
            <person name="Weissenbach J."/>
            <person name="Medigue C."/>
            <person name="Le Paslier D."/>
        </authorList>
    </citation>
    <scope>NUCLEOTIDE SEQUENCE</scope>
</reference>